<sequence>MTQAAPTTRRAVVTGLGAVAPNGFGTEEYWKATLRGRSGIHPLHRYDASGFPSRLAGQILGFEAEQHIPGRLLPQTDRVTRLALVAGQSALDDAGVDPQALVDYSMGVVTSSAIGGFEFTHGEVHKLWTKGPQHVSVYESFAWFYAVNTGQLSIRHGMRGPSGVLVGEQAGGLDAIGHARRNLRRGIDLVVTGGCDSALDPWGYVSHLTTGRISRATEPELAYRPFDAAADGYVPGEGGAILVLEDERAARARGAATLYGEIAGYAATFDPPPGSERPPGLARAARLALDDAGVRPEDVDAVFADAAGVPDLDRAEAEAINEVFGAGAVPVTAPKSLVGRLNSGGPPLDVVAALLSIRDDVVPPTPNTTDVPADYGLDLVLSEPRNARVRTVLVLARGHGGFNAAVVVRAMNPEL</sequence>
<evidence type="ECO:0000256" key="4">
    <source>
        <dbReference type="RuleBase" id="RU003694"/>
    </source>
</evidence>
<dbReference type="KEGG" id="ag:AAG30188"/>
<dbReference type="SMART" id="SM00825">
    <property type="entry name" value="PKS_KS"/>
    <property type="match status" value="1"/>
</dbReference>
<dbReference type="Pfam" id="PF00109">
    <property type="entry name" value="ketoacyl-synt"/>
    <property type="match status" value="1"/>
</dbReference>
<accession>Q9F6E1</accession>
<dbReference type="InterPro" id="IPR014031">
    <property type="entry name" value="Ketoacyl_synth_C"/>
</dbReference>
<keyword evidence="3" id="KW-0012">Acyltransferase</keyword>
<dbReference type="InterPro" id="IPR020841">
    <property type="entry name" value="PKS_Beta-ketoAc_synthase_dom"/>
</dbReference>
<feature type="domain" description="Ketosynthase family 3 (KS3)" evidence="5">
    <location>
        <begin position="8"/>
        <end position="410"/>
    </location>
</feature>
<protein>
    <submittedName>
        <fullName evidence="6">Chain length factor</fullName>
    </submittedName>
</protein>
<name>Q9F6E1_9ACTN</name>
<keyword evidence="2 4" id="KW-0808">Transferase</keyword>
<evidence type="ECO:0000256" key="2">
    <source>
        <dbReference type="ARBA" id="ARBA00022679"/>
    </source>
</evidence>
<dbReference type="FunFam" id="3.40.47.10:FF:000089">
    <property type="entry name" value="Putative polyketide beta-ketoacyl synthase 2"/>
    <property type="match status" value="1"/>
</dbReference>
<dbReference type="SMR" id="Q9F6E1"/>
<comment type="similarity">
    <text evidence="1 4">Belongs to the thiolase-like superfamily. Beta-ketoacyl-ACP synthases family.</text>
</comment>
<reference evidence="6" key="1">
    <citation type="journal article" date="2000" name="J. Biol. Chem.">
        <title>Cloning, nucleotide sequence, and heterologous expression of the biosynthetic gene cluster for R1128, a non-steroidal estrogen receptor antagonist. Insights into an unusual priming mechanism.</title>
        <authorList>
            <person name="Marti T."/>
            <person name="Hu Z."/>
            <person name="Pohl N.L."/>
            <person name="Shah A.N."/>
            <person name="Khosla C."/>
        </authorList>
    </citation>
    <scope>NUCLEOTIDE SEQUENCE</scope>
    <source>
        <strain evidence="6">R1128</strain>
    </source>
</reference>
<dbReference type="InterPro" id="IPR014030">
    <property type="entry name" value="Ketoacyl_synth_N"/>
</dbReference>
<dbReference type="PANTHER" id="PTHR11712:SF322">
    <property type="entry name" value="POLYKETIDE BETA-KETOACYL SYNTHASE 2-RELATED"/>
    <property type="match status" value="1"/>
</dbReference>
<evidence type="ECO:0000259" key="5">
    <source>
        <dbReference type="PROSITE" id="PS52004"/>
    </source>
</evidence>
<evidence type="ECO:0000313" key="6">
    <source>
        <dbReference type="EMBL" id="AAG30188.1"/>
    </source>
</evidence>
<dbReference type="Pfam" id="PF02801">
    <property type="entry name" value="Ketoacyl-synt_C"/>
    <property type="match status" value="1"/>
</dbReference>
<dbReference type="EMBL" id="AF293442">
    <property type="protein sequence ID" value="AAG30188.1"/>
    <property type="molecule type" value="Genomic_DNA"/>
</dbReference>
<dbReference type="SUPFAM" id="SSF53901">
    <property type="entry name" value="Thiolase-like"/>
    <property type="match status" value="2"/>
</dbReference>
<dbReference type="InterPro" id="IPR000794">
    <property type="entry name" value="Beta-ketoacyl_synthase"/>
</dbReference>
<dbReference type="AlphaFoldDB" id="Q9F6E1"/>
<evidence type="ECO:0000256" key="1">
    <source>
        <dbReference type="ARBA" id="ARBA00008467"/>
    </source>
</evidence>
<organism evidence="6">
    <name type="scientific">Streptomyces sp. R1128</name>
    <dbReference type="NCBI Taxonomy" id="140437"/>
    <lineage>
        <taxon>Bacteria</taxon>
        <taxon>Bacillati</taxon>
        <taxon>Actinomycetota</taxon>
        <taxon>Actinomycetes</taxon>
        <taxon>Kitasatosporales</taxon>
        <taxon>Streptomycetaceae</taxon>
        <taxon>Streptomyces</taxon>
    </lineage>
</organism>
<dbReference type="PANTHER" id="PTHR11712">
    <property type="entry name" value="POLYKETIDE SYNTHASE-RELATED"/>
    <property type="match status" value="1"/>
</dbReference>
<gene>
    <name evidence="6" type="primary">zhuA</name>
</gene>
<dbReference type="PROSITE" id="PS52004">
    <property type="entry name" value="KS3_2"/>
    <property type="match status" value="1"/>
</dbReference>
<dbReference type="GO" id="GO:0004315">
    <property type="term" value="F:3-oxoacyl-[acyl-carrier-protein] synthase activity"/>
    <property type="evidence" value="ECO:0007669"/>
    <property type="project" value="TreeGrafter"/>
</dbReference>
<proteinExistence type="inferred from homology"/>
<dbReference type="GO" id="GO:0006633">
    <property type="term" value="P:fatty acid biosynthetic process"/>
    <property type="evidence" value="ECO:0007669"/>
    <property type="project" value="TreeGrafter"/>
</dbReference>
<dbReference type="InterPro" id="IPR016039">
    <property type="entry name" value="Thiolase-like"/>
</dbReference>
<dbReference type="Gene3D" id="3.40.47.10">
    <property type="match status" value="2"/>
</dbReference>
<evidence type="ECO:0000256" key="3">
    <source>
        <dbReference type="ARBA" id="ARBA00023315"/>
    </source>
</evidence>
<dbReference type="CDD" id="cd00832">
    <property type="entry name" value="CLF"/>
    <property type="match status" value="1"/>
</dbReference>